<dbReference type="RefSeq" id="WP_163608454.1">
    <property type="nucleotide sequence ID" value="NZ_JAABOO010000004.1"/>
</dbReference>
<evidence type="ECO:0000313" key="1">
    <source>
        <dbReference type="EMBL" id="NER15157.1"/>
    </source>
</evidence>
<dbReference type="EMBL" id="JAABOO010000004">
    <property type="protein sequence ID" value="NER15157.1"/>
    <property type="molecule type" value="Genomic_DNA"/>
</dbReference>
<comment type="caution">
    <text evidence="1">The sequence shown here is derived from an EMBL/GenBank/DDBJ whole genome shotgun (WGS) entry which is preliminary data.</text>
</comment>
<reference evidence="1 2" key="1">
    <citation type="submission" date="2020-01" db="EMBL/GenBank/DDBJ databases">
        <title>Leptobacterium flavescens.</title>
        <authorList>
            <person name="Wang G."/>
        </authorList>
    </citation>
    <scope>NUCLEOTIDE SEQUENCE [LARGE SCALE GENOMIC DNA]</scope>
    <source>
        <strain evidence="1 2">KCTC 22160</strain>
    </source>
</reference>
<proteinExistence type="predicted"/>
<gene>
    <name evidence="1" type="ORF">GWK08_17005</name>
</gene>
<protein>
    <submittedName>
        <fullName evidence="1">Uncharacterized protein</fullName>
    </submittedName>
</protein>
<accession>A0A6P0UQC3</accession>
<dbReference type="AlphaFoldDB" id="A0A6P0UQC3"/>
<evidence type="ECO:0000313" key="2">
    <source>
        <dbReference type="Proteomes" id="UP000468581"/>
    </source>
</evidence>
<sequence>MRKLIHKLFLLSTLSIVFYGCEGSQPIDEVFDDISRGAILRTLSANNSYNIFDATSAFEAQLEESDLENGDLLSEVNLYISFVDNQDDGTDRDVAEQLFNSFAASELGISDSGLPLIDVSISLTEAVAAVGLSDGEFFGGDQFIFRFEVVLTDGRVFSSGNANSTVTGGSFFRSPFRYTVTIKCVPPAPVPGDYTIDLEDSFGDGWDGAFITVTIDGTSQDITINSGSAGTFVVNVPMGTTSLVFEYTPGNFESEHTYTITAPTGETAAEDGPGPTPGPITLNICNG</sequence>
<name>A0A6P0UQC3_9FLAO</name>
<dbReference type="Proteomes" id="UP000468581">
    <property type="component" value="Unassembled WGS sequence"/>
</dbReference>
<dbReference type="PROSITE" id="PS51257">
    <property type="entry name" value="PROKAR_LIPOPROTEIN"/>
    <property type="match status" value="1"/>
</dbReference>
<keyword evidence="2" id="KW-1185">Reference proteome</keyword>
<organism evidence="1 2">
    <name type="scientific">Leptobacterium flavescens</name>
    <dbReference type="NCBI Taxonomy" id="472055"/>
    <lineage>
        <taxon>Bacteria</taxon>
        <taxon>Pseudomonadati</taxon>
        <taxon>Bacteroidota</taxon>
        <taxon>Flavobacteriia</taxon>
        <taxon>Flavobacteriales</taxon>
        <taxon>Flavobacteriaceae</taxon>
        <taxon>Leptobacterium</taxon>
    </lineage>
</organism>